<evidence type="ECO:0000256" key="4">
    <source>
        <dbReference type="SAM" id="SignalP"/>
    </source>
</evidence>
<evidence type="ECO:0000313" key="6">
    <source>
        <dbReference type="Proteomes" id="UP000006069"/>
    </source>
</evidence>
<dbReference type="InParanoid" id="K0YM82"/>
<dbReference type="SUPFAM" id="SSF53850">
    <property type="entry name" value="Periplasmic binding protein-like II"/>
    <property type="match status" value="1"/>
</dbReference>
<dbReference type="Gene3D" id="3.40.190.10">
    <property type="entry name" value="Periplasmic binding protein-like II"/>
    <property type="match status" value="2"/>
</dbReference>
<keyword evidence="6" id="KW-1185">Reference proteome</keyword>
<comment type="caution">
    <text evidence="5">The sequence shown here is derived from an EMBL/GenBank/DDBJ whole genome shotgun (WGS) entry which is preliminary data.</text>
</comment>
<dbReference type="PIRSF" id="PIRSF004846">
    <property type="entry name" value="ModA"/>
    <property type="match status" value="1"/>
</dbReference>
<keyword evidence="3 4" id="KW-0732">Signal</keyword>
<evidence type="ECO:0000256" key="2">
    <source>
        <dbReference type="ARBA" id="ARBA00022723"/>
    </source>
</evidence>
<sequence>MIGRDWMTRRGFAIACAFALCAALTGGILAGCSGGASEETQEAAQPQAETKALEGHELNIYCGAGMTDPFQKIADAFEAETGCAMNVTFANAAQIQTQITTTEQGDFFVAGSAEELNPVADYVASSVDLVKHIPVLAVPADNPKGITGLADLANAEKVLVGDPESTPIGKIAKKALTENGLWETMMANDVLTTTTTAPQIATALANGEGDAGIVWKENVKDEGAVVVDTSDLDGFIKTVPAAQLTCAADADAVAAFNEFLQTDAAWDIWAEFGYEKVE</sequence>
<comment type="similarity">
    <text evidence="1">Belongs to the bacterial solute-binding protein ModA family.</text>
</comment>
<dbReference type="NCBIfam" id="TIGR01256">
    <property type="entry name" value="modA"/>
    <property type="match status" value="1"/>
</dbReference>
<keyword evidence="2" id="KW-0479">Metal-binding</keyword>
<dbReference type="eggNOG" id="COG0725">
    <property type="taxonomic scope" value="Bacteria"/>
</dbReference>
<dbReference type="GO" id="GO:0030973">
    <property type="term" value="F:molybdate ion binding"/>
    <property type="evidence" value="ECO:0007669"/>
    <property type="project" value="TreeGrafter"/>
</dbReference>
<dbReference type="PANTHER" id="PTHR30632:SF0">
    <property type="entry name" value="SULFATE-BINDING PROTEIN"/>
    <property type="match status" value="1"/>
</dbReference>
<dbReference type="InterPro" id="IPR005950">
    <property type="entry name" value="ModA"/>
</dbReference>
<evidence type="ECO:0000256" key="1">
    <source>
        <dbReference type="ARBA" id="ARBA00009175"/>
    </source>
</evidence>
<name>K0YM82_9ACTN</name>
<dbReference type="EMBL" id="ADMD01000001">
    <property type="protein sequence ID" value="EJZ84727.1"/>
    <property type="molecule type" value="Genomic_DNA"/>
</dbReference>
<dbReference type="HOGENOM" id="CLU_065520_2_0_11"/>
<protein>
    <submittedName>
        <fullName evidence="5">Molybdate ABC transporter, periplasmic molybdate-binding protein</fullName>
    </submittedName>
</protein>
<dbReference type="Pfam" id="PF13531">
    <property type="entry name" value="SBP_bac_11"/>
    <property type="match status" value="1"/>
</dbReference>
<dbReference type="RefSeq" id="WP_009138567.1">
    <property type="nucleotide sequence ID" value="NZ_JH815198.1"/>
</dbReference>
<evidence type="ECO:0000313" key="5">
    <source>
        <dbReference type="EMBL" id="EJZ84727.1"/>
    </source>
</evidence>
<feature type="chain" id="PRO_5039505881" evidence="4">
    <location>
        <begin position="31"/>
        <end position="278"/>
    </location>
</feature>
<dbReference type="GO" id="GO:0046872">
    <property type="term" value="F:metal ion binding"/>
    <property type="evidence" value="ECO:0007669"/>
    <property type="project" value="UniProtKB-KW"/>
</dbReference>
<organism evidence="5 6">
    <name type="scientific">Slackia piriformis YIT 12062</name>
    <dbReference type="NCBI Taxonomy" id="742818"/>
    <lineage>
        <taxon>Bacteria</taxon>
        <taxon>Bacillati</taxon>
        <taxon>Actinomycetota</taxon>
        <taxon>Coriobacteriia</taxon>
        <taxon>Eggerthellales</taxon>
        <taxon>Eggerthellaceae</taxon>
        <taxon>Slackia</taxon>
    </lineage>
</organism>
<feature type="signal peptide" evidence="4">
    <location>
        <begin position="1"/>
        <end position="30"/>
    </location>
</feature>
<evidence type="ECO:0000256" key="3">
    <source>
        <dbReference type="ARBA" id="ARBA00022729"/>
    </source>
</evidence>
<proteinExistence type="inferred from homology"/>
<dbReference type="AlphaFoldDB" id="K0YM82"/>
<dbReference type="Proteomes" id="UP000006069">
    <property type="component" value="Unassembled WGS sequence"/>
</dbReference>
<reference evidence="5 6" key="1">
    <citation type="submission" date="2012-08" db="EMBL/GenBank/DDBJ databases">
        <title>The Genome Sequence of Slackia piriformis YIT 12062.</title>
        <authorList>
            <consortium name="The Broad Institute Genome Sequencing Platform"/>
            <person name="Earl A."/>
            <person name="Ward D."/>
            <person name="Feldgarden M."/>
            <person name="Gevers D."/>
            <person name="Morotomi M."/>
            <person name="Walker B."/>
            <person name="Young S.K."/>
            <person name="Zeng Q."/>
            <person name="Gargeya S."/>
            <person name="Fitzgerald M."/>
            <person name="Haas B."/>
            <person name="Abouelleil A."/>
            <person name="Alvarado L."/>
            <person name="Arachchi H.M."/>
            <person name="Berlin A.M."/>
            <person name="Chapman S.B."/>
            <person name="Goldberg J."/>
            <person name="Griggs A."/>
            <person name="Gujja S."/>
            <person name="Hansen M."/>
            <person name="Howarth C."/>
            <person name="Imamovic A."/>
            <person name="Larimer J."/>
            <person name="McCowen C."/>
            <person name="Montmayeur A."/>
            <person name="Murphy C."/>
            <person name="Neiman D."/>
            <person name="Pearson M."/>
            <person name="Priest M."/>
            <person name="Roberts A."/>
            <person name="Saif S."/>
            <person name="Shea T."/>
            <person name="Sisk P."/>
            <person name="Sykes S."/>
            <person name="Wortman J."/>
            <person name="Nusbaum C."/>
            <person name="Birren B."/>
        </authorList>
    </citation>
    <scope>NUCLEOTIDE SEQUENCE [LARGE SCALE GENOMIC DNA]</scope>
    <source>
        <strain evidence="5 6">YIT 12062</strain>
    </source>
</reference>
<dbReference type="PROSITE" id="PS51257">
    <property type="entry name" value="PROKAR_LIPOPROTEIN"/>
    <property type="match status" value="1"/>
</dbReference>
<dbReference type="InterPro" id="IPR050682">
    <property type="entry name" value="ModA/WtpA"/>
</dbReference>
<gene>
    <name evidence="5" type="ORF">HMPREF9451_00331</name>
</gene>
<dbReference type="PANTHER" id="PTHR30632">
    <property type="entry name" value="MOLYBDATE-BINDING PERIPLASMIC PROTEIN"/>
    <property type="match status" value="1"/>
</dbReference>
<dbReference type="GO" id="GO:0015689">
    <property type="term" value="P:molybdate ion transport"/>
    <property type="evidence" value="ECO:0007669"/>
    <property type="project" value="InterPro"/>
</dbReference>
<dbReference type="PATRIC" id="fig|742818.3.peg.370"/>
<accession>K0YM82</accession>